<dbReference type="Gene3D" id="1.10.3720.10">
    <property type="entry name" value="MetI-like"/>
    <property type="match status" value="1"/>
</dbReference>
<dbReference type="FunFam" id="1.10.3720.10:FF:000001">
    <property type="entry name" value="Glycine betaine ABC transporter, permease"/>
    <property type="match status" value="1"/>
</dbReference>
<gene>
    <name evidence="8" type="ORF">SpAn4DRAFT_5237</name>
</gene>
<reference evidence="9" key="1">
    <citation type="submission" date="2015-03" db="EMBL/GenBank/DDBJ databases">
        <authorList>
            <person name="Nijsse Bart"/>
        </authorList>
    </citation>
    <scope>NUCLEOTIDE SEQUENCE [LARGE SCALE GENOMIC DNA]</scope>
</reference>
<dbReference type="CDD" id="cd06261">
    <property type="entry name" value="TM_PBP2"/>
    <property type="match status" value="1"/>
</dbReference>
<organism evidence="8 9">
    <name type="scientific">Sporomusa ovata</name>
    <dbReference type="NCBI Taxonomy" id="2378"/>
    <lineage>
        <taxon>Bacteria</taxon>
        <taxon>Bacillati</taxon>
        <taxon>Bacillota</taxon>
        <taxon>Negativicutes</taxon>
        <taxon>Selenomonadales</taxon>
        <taxon>Sporomusaceae</taxon>
        <taxon>Sporomusa</taxon>
    </lineage>
</organism>
<evidence type="ECO:0000256" key="2">
    <source>
        <dbReference type="ARBA" id="ARBA00022448"/>
    </source>
</evidence>
<dbReference type="InterPro" id="IPR035906">
    <property type="entry name" value="MetI-like_sf"/>
</dbReference>
<keyword evidence="3 6" id="KW-0812">Transmembrane</keyword>
<feature type="transmembrane region" description="Helical" evidence="6">
    <location>
        <begin position="130"/>
        <end position="157"/>
    </location>
</feature>
<dbReference type="InterPro" id="IPR051204">
    <property type="entry name" value="ABC_transp_perm/SBD"/>
</dbReference>
<keyword evidence="9" id="KW-1185">Reference proteome</keyword>
<comment type="similarity">
    <text evidence="6">Belongs to the binding-protein-dependent transport system permease family.</text>
</comment>
<evidence type="ECO:0000256" key="5">
    <source>
        <dbReference type="ARBA" id="ARBA00023136"/>
    </source>
</evidence>
<dbReference type="PANTHER" id="PTHR30177:SF4">
    <property type="entry name" value="OSMOPROTECTANT IMPORT PERMEASE PROTEIN OSMW"/>
    <property type="match status" value="1"/>
</dbReference>
<feature type="domain" description="ABC transmembrane type-1" evidence="7">
    <location>
        <begin position="16"/>
        <end position="195"/>
    </location>
</feature>
<evidence type="ECO:0000256" key="3">
    <source>
        <dbReference type="ARBA" id="ARBA00022692"/>
    </source>
</evidence>
<dbReference type="PROSITE" id="PS50928">
    <property type="entry name" value="ABC_TM1"/>
    <property type="match status" value="1"/>
</dbReference>
<keyword evidence="5 6" id="KW-0472">Membrane</keyword>
<keyword evidence="2 6" id="KW-0813">Transport</keyword>
<feature type="transmembrane region" description="Helical" evidence="6">
    <location>
        <begin position="51"/>
        <end position="74"/>
    </location>
</feature>
<dbReference type="GO" id="GO:0031460">
    <property type="term" value="P:glycine betaine transport"/>
    <property type="evidence" value="ECO:0007669"/>
    <property type="project" value="TreeGrafter"/>
</dbReference>
<feature type="transmembrane region" description="Helical" evidence="6">
    <location>
        <begin position="177"/>
        <end position="195"/>
    </location>
</feature>
<dbReference type="GO" id="GO:0005886">
    <property type="term" value="C:plasma membrane"/>
    <property type="evidence" value="ECO:0007669"/>
    <property type="project" value="UniProtKB-SubCell"/>
</dbReference>
<dbReference type="EMBL" id="CTRP01000007">
    <property type="protein sequence ID" value="CQR71996.1"/>
    <property type="molecule type" value="Genomic_DNA"/>
</dbReference>
<evidence type="ECO:0000256" key="1">
    <source>
        <dbReference type="ARBA" id="ARBA00004141"/>
    </source>
</evidence>
<dbReference type="AlphaFoldDB" id="A0A0U1KXA1"/>
<keyword evidence="4 6" id="KW-1133">Transmembrane helix</keyword>
<comment type="subcellular location">
    <subcellularLocation>
        <location evidence="6">Cell membrane</location>
        <topology evidence="6">Multi-pass membrane protein</topology>
    </subcellularLocation>
    <subcellularLocation>
        <location evidence="1">Membrane</location>
        <topology evidence="1">Multi-pass membrane protein</topology>
    </subcellularLocation>
</comment>
<dbReference type="SUPFAM" id="SSF161098">
    <property type="entry name" value="MetI-like"/>
    <property type="match status" value="1"/>
</dbReference>
<dbReference type="GO" id="GO:0055085">
    <property type="term" value="P:transmembrane transport"/>
    <property type="evidence" value="ECO:0007669"/>
    <property type="project" value="InterPro"/>
</dbReference>
<accession>A0A0U1KXA1</accession>
<dbReference type="RefSeq" id="WP_021166507.1">
    <property type="nucleotide sequence ID" value="NZ_CTRP01000007.1"/>
</dbReference>
<evidence type="ECO:0000313" key="8">
    <source>
        <dbReference type="EMBL" id="CQR71996.1"/>
    </source>
</evidence>
<protein>
    <submittedName>
        <fullName evidence="8">L-proline glycine betaine binding ABC transporter protein ProX (TC 3.A.1.12.1) / Osmotic adaptation</fullName>
    </submittedName>
</protein>
<dbReference type="InterPro" id="IPR000515">
    <property type="entry name" value="MetI-like"/>
</dbReference>
<proteinExistence type="inferred from homology"/>
<evidence type="ECO:0000256" key="4">
    <source>
        <dbReference type="ARBA" id="ARBA00022989"/>
    </source>
</evidence>
<evidence type="ECO:0000259" key="7">
    <source>
        <dbReference type="PROSITE" id="PS50928"/>
    </source>
</evidence>
<evidence type="ECO:0000256" key="6">
    <source>
        <dbReference type="RuleBase" id="RU363032"/>
    </source>
</evidence>
<evidence type="ECO:0000313" key="9">
    <source>
        <dbReference type="Proteomes" id="UP000049855"/>
    </source>
</evidence>
<feature type="transmembrane region" description="Helical" evidence="6">
    <location>
        <begin position="20"/>
        <end position="39"/>
    </location>
</feature>
<dbReference type="Proteomes" id="UP000049855">
    <property type="component" value="Unassembled WGS sequence"/>
</dbReference>
<sequence>MLQYICGQWQNLLAMTVDHIIMSAVAIVIAVTIGITLGIASSKVKWLARPVLLIVNTIQTIPALAMFGLLMPVVGIGSKAGIIALILYAILPIVKNTYTGITGIDRSMSDAGHGLGMTEFQMLKKVELPLAMPVIMAGIRTSAVLTVGLATIVALIGGSGLGKIVYQGISRVDNIEIMIGALLAVALSVAVDLLFGKMQARLNWRARRKESAGDGVS</sequence>
<dbReference type="PANTHER" id="PTHR30177">
    <property type="entry name" value="GLYCINE BETAINE/L-PROLINE TRANSPORT SYSTEM PERMEASE PROTEIN PROW"/>
    <property type="match status" value="1"/>
</dbReference>
<feature type="transmembrane region" description="Helical" evidence="6">
    <location>
        <begin position="80"/>
        <end position="98"/>
    </location>
</feature>
<name>A0A0U1KXA1_9FIRM</name>
<dbReference type="Pfam" id="PF00528">
    <property type="entry name" value="BPD_transp_1"/>
    <property type="match status" value="1"/>
</dbReference>